<keyword evidence="7 11" id="KW-0863">Zinc-finger</keyword>
<reference evidence="15 16" key="1">
    <citation type="journal article" date="2015" name="Fungal Genet. Biol.">
        <title>Evolution of novel wood decay mechanisms in Agaricales revealed by the genome sequences of Fistulina hepatica and Cylindrobasidium torrendii.</title>
        <authorList>
            <person name="Floudas D."/>
            <person name="Held B.W."/>
            <person name="Riley R."/>
            <person name="Nagy L.G."/>
            <person name="Koehler G."/>
            <person name="Ransdell A.S."/>
            <person name="Younus H."/>
            <person name="Chow J."/>
            <person name="Chiniquy J."/>
            <person name="Lipzen A."/>
            <person name="Tritt A."/>
            <person name="Sun H."/>
            <person name="Haridas S."/>
            <person name="LaButti K."/>
            <person name="Ohm R.A."/>
            <person name="Kues U."/>
            <person name="Blanchette R.A."/>
            <person name="Grigoriev I.V."/>
            <person name="Minto R.E."/>
            <person name="Hibbett D.S."/>
        </authorList>
    </citation>
    <scope>NUCLEOTIDE SEQUENCE [LARGE SCALE GENOMIC DNA]</scope>
    <source>
        <strain evidence="15 16">FP15055 ss-10</strain>
    </source>
</reference>
<dbReference type="GO" id="GO:0031491">
    <property type="term" value="F:nucleosome binding"/>
    <property type="evidence" value="ECO:0007669"/>
    <property type="project" value="TreeGrafter"/>
</dbReference>
<evidence type="ECO:0000256" key="3">
    <source>
        <dbReference type="ARBA" id="ARBA00012483"/>
    </source>
</evidence>
<keyword evidence="12" id="KW-0175">Coiled coil</keyword>
<keyword evidence="9" id="KW-0862">Zinc</keyword>
<evidence type="ECO:0000256" key="12">
    <source>
        <dbReference type="SAM" id="Coils"/>
    </source>
</evidence>
<evidence type="ECO:0000256" key="7">
    <source>
        <dbReference type="ARBA" id="ARBA00022771"/>
    </source>
</evidence>
<keyword evidence="8" id="KW-0833">Ubl conjugation pathway</keyword>
<evidence type="ECO:0000256" key="1">
    <source>
        <dbReference type="ARBA" id="ARBA00000900"/>
    </source>
</evidence>
<dbReference type="STRING" id="1314674.A0A0D7AZ88"/>
<dbReference type="InterPro" id="IPR001841">
    <property type="entry name" value="Znf_RING"/>
</dbReference>
<feature type="domain" description="RING-type" evidence="14">
    <location>
        <begin position="5"/>
        <end position="49"/>
    </location>
</feature>
<feature type="coiled-coil region" evidence="12">
    <location>
        <begin position="78"/>
        <end position="112"/>
    </location>
</feature>
<evidence type="ECO:0000313" key="16">
    <source>
        <dbReference type="Proteomes" id="UP000054007"/>
    </source>
</evidence>
<keyword evidence="5" id="KW-0479">Metal-binding</keyword>
<dbReference type="PANTHER" id="PTHR23328">
    <property type="entry name" value="RING-TYPE DOMAIN-CONTAINING PROTEIN"/>
    <property type="match status" value="1"/>
</dbReference>
<evidence type="ECO:0000256" key="9">
    <source>
        <dbReference type="ARBA" id="ARBA00022833"/>
    </source>
</evidence>
<organism evidence="15 16">
    <name type="scientific">Cylindrobasidium torrendii FP15055 ss-10</name>
    <dbReference type="NCBI Taxonomy" id="1314674"/>
    <lineage>
        <taxon>Eukaryota</taxon>
        <taxon>Fungi</taxon>
        <taxon>Dikarya</taxon>
        <taxon>Basidiomycota</taxon>
        <taxon>Agaricomycotina</taxon>
        <taxon>Agaricomycetes</taxon>
        <taxon>Agaricomycetidae</taxon>
        <taxon>Agaricales</taxon>
        <taxon>Marasmiineae</taxon>
        <taxon>Physalacriaceae</taxon>
        <taxon>Cylindrobasidium</taxon>
    </lineage>
</organism>
<dbReference type="PANTHER" id="PTHR23328:SF0">
    <property type="entry name" value="RING-TYPE DOMAIN-CONTAINING PROTEIN"/>
    <property type="match status" value="1"/>
</dbReference>
<dbReference type="SUPFAM" id="SSF57850">
    <property type="entry name" value="RING/U-box"/>
    <property type="match status" value="1"/>
</dbReference>
<protein>
    <recommendedName>
        <fullName evidence="3">RING-type E3 ubiquitin transferase</fullName>
        <ecNumber evidence="3">2.3.2.27</ecNumber>
    </recommendedName>
</protein>
<evidence type="ECO:0000256" key="10">
    <source>
        <dbReference type="ARBA" id="ARBA00023242"/>
    </source>
</evidence>
<dbReference type="PROSITE" id="PS00518">
    <property type="entry name" value="ZF_RING_1"/>
    <property type="match status" value="1"/>
</dbReference>
<dbReference type="InterPro" id="IPR051657">
    <property type="entry name" value="RNF168/RNF169_E3_ubiq-ligase"/>
</dbReference>
<proteinExistence type="predicted"/>
<dbReference type="EC" id="2.3.2.27" evidence="3"/>
<evidence type="ECO:0000256" key="6">
    <source>
        <dbReference type="ARBA" id="ARBA00022763"/>
    </source>
</evidence>
<evidence type="ECO:0000256" key="13">
    <source>
        <dbReference type="SAM" id="MobiDB-lite"/>
    </source>
</evidence>
<feature type="coiled-coil region" evidence="12">
    <location>
        <begin position="141"/>
        <end position="175"/>
    </location>
</feature>
<feature type="region of interest" description="Disordered" evidence="13">
    <location>
        <begin position="255"/>
        <end position="312"/>
    </location>
</feature>
<evidence type="ECO:0000256" key="8">
    <source>
        <dbReference type="ARBA" id="ARBA00022786"/>
    </source>
</evidence>
<feature type="compositionally biased region" description="Low complexity" evidence="13">
    <location>
        <begin position="181"/>
        <end position="191"/>
    </location>
</feature>
<keyword evidence="16" id="KW-1185">Reference proteome</keyword>
<dbReference type="AlphaFoldDB" id="A0A0D7AZ88"/>
<dbReference type="PROSITE" id="PS50089">
    <property type="entry name" value="ZF_RING_2"/>
    <property type="match status" value="1"/>
</dbReference>
<evidence type="ECO:0000256" key="11">
    <source>
        <dbReference type="PROSITE-ProRule" id="PRU00175"/>
    </source>
</evidence>
<dbReference type="Proteomes" id="UP000054007">
    <property type="component" value="Unassembled WGS sequence"/>
</dbReference>
<evidence type="ECO:0000259" key="14">
    <source>
        <dbReference type="PROSITE" id="PS50089"/>
    </source>
</evidence>
<dbReference type="OrthoDB" id="6270329at2759"/>
<evidence type="ECO:0000313" key="15">
    <source>
        <dbReference type="EMBL" id="KIY63199.1"/>
    </source>
</evidence>
<dbReference type="GO" id="GO:0008270">
    <property type="term" value="F:zinc ion binding"/>
    <property type="evidence" value="ECO:0007669"/>
    <property type="project" value="UniProtKB-KW"/>
</dbReference>
<name>A0A0D7AZ88_9AGAR</name>
<accession>A0A0D7AZ88</accession>
<dbReference type="Gene3D" id="3.30.40.10">
    <property type="entry name" value="Zinc/RING finger domain, C3HC4 (zinc finger)"/>
    <property type="match status" value="1"/>
</dbReference>
<dbReference type="GO" id="GO:0006302">
    <property type="term" value="P:double-strand break repair"/>
    <property type="evidence" value="ECO:0007669"/>
    <property type="project" value="TreeGrafter"/>
</dbReference>
<sequence>MSGQCNICLGEFRDPVCIPCGHVYCSECIWECISSSEDSAYTASCPSCRTEFPTAIPDLRALPKKYHPLVMPSVRRLFMETVDDIDELKRKVNSLENQNAILQRDNRRLMNVSERYMARLEAHKLGEQRALQTRDRLKGLLEEECARADEEAHRADELQERFDEMAAKNEKLKLALREQSSRASAGSPPARVGVKRIRLDRSDSSSSRAVPADEDVSPVTLHRLVRGLPHRVHSQHVPAQQSLPTARNTLRIYRSASTTGSRELAPTRAPRLDPRLQSYGRLVAKPRIPDSEHDYSSYSSSSSESEDSEEEF</sequence>
<feature type="region of interest" description="Disordered" evidence="13">
    <location>
        <begin position="176"/>
        <end position="215"/>
    </location>
</feature>
<comment type="catalytic activity">
    <reaction evidence="1">
        <text>S-ubiquitinyl-[E2 ubiquitin-conjugating enzyme]-L-cysteine + [acceptor protein]-L-lysine = [E2 ubiquitin-conjugating enzyme]-L-cysteine + N(6)-ubiquitinyl-[acceptor protein]-L-lysine.</text>
        <dbReference type="EC" id="2.3.2.27"/>
    </reaction>
</comment>
<dbReference type="InterPro" id="IPR013083">
    <property type="entry name" value="Znf_RING/FYVE/PHD"/>
</dbReference>
<keyword evidence="4" id="KW-0808">Transferase</keyword>
<dbReference type="GO" id="GO:0005634">
    <property type="term" value="C:nucleus"/>
    <property type="evidence" value="ECO:0007669"/>
    <property type="project" value="UniProtKB-SubCell"/>
</dbReference>
<evidence type="ECO:0000256" key="5">
    <source>
        <dbReference type="ARBA" id="ARBA00022723"/>
    </source>
</evidence>
<dbReference type="GO" id="GO:0061630">
    <property type="term" value="F:ubiquitin protein ligase activity"/>
    <property type="evidence" value="ECO:0007669"/>
    <property type="project" value="UniProtKB-EC"/>
</dbReference>
<gene>
    <name evidence="15" type="ORF">CYLTODRAFT_426295</name>
</gene>
<keyword evidence="10" id="KW-0539">Nucleus</keyword>
<dbReference type="Pfam" id="PF13445">
    <property type="entry name" value="zf-RING_UBOX"/>
    <property type="match status" value="1"/>
</dbReference>
<comment type="subcellular location">
    <subcellularLocation>
        <location evidence="2">Nucleus</location>
    </subcellularLocation>
</comment>
<evidence type="ECO:0000256" key="4">
    <source>
        <dbReference type="ARBA" id="ARBA00022679"/>
    </source>
</evidence>
<keyword evidence="6" id="KW-0227">DNA damage</keyword>
<dbReference type="SMART" id="SM00184">
    <property type="entry name" value="RING"/>
    <property type="match status" value="1"/>
</dbReference>
<evidence type="ECO:0000256" key="2">
    <source>
        <dbReference type="ARBA" id="ARBA00004123"/>
    </source>
</evidence>
<dbReference type="InterPro" id="IPR027370">
    <property type="entry name" value="Znf-RING_euk"/>
</dbReference>
<dbReference type="EMBL" id="KN880713">
    <property type="protein sequence ID" value="KIY63199.1"/>
    <property type="molecule type" value="Genomic_DNA"/>
</dbReference>
<dbReference type="GO" id="GO:0035861">
    <property type="term" value="C:site of double-strand break"/>
    <property type="evidence" value="ECO:0007669"/>
    <property type="project" value="TreeGrafter"/>
</dbReference>
<dbReference type="InterPro" id="IPR017907">
    <property type="entry name" value="Znf_RING_CS"/>
</dbReference>